<proteinExistence type="predicted"/>
<reference evidence="6 7" key="1">
    <citation type="submission" date="2016-11" db="EMBL/GenBank/DDBJ databases">
        <authorList>
            <person name="Jaros S."/>
            <person name="Januszkiewicz K."/>
            <person name="Wedrychowicz H."/>
        </authorList>
    </citation>
    <scope>NUCLEOTIDE SEQUENCE [LARGE SCALE GENOMIC DNA]</scope>
    <source>
        <strain evidence="6 7">DSM 12906</strain>
    </source>
</reference>
<dbReference type="InterPro" id="IPR000551">
    <property type="entry name" value="MerR-type_HTH_dom"/>
</dbReference>
<dbReference type="EMBL" id="FQZG01000009">
    <property type="protein sequence ID" value="SHI59824.1"/>
    <property type="molecule type" value="Genomic_DNA"/>
</dbReference>
<evidence type="ECO:0000256" key="1">
    <source>
        <dbReference type="ARBA" id="ARBA00023015"/>
    </source>
</evidence>
<keyword evidence="7" id="KW-1185">Reference proteome</keyword>
<dbReference type="SMART" id="SM00422">
    <property type="entry name" value="HTH_MERR"/>
    <property type="match status" value="1"/>
</dbReference>
<dbReference type="Gene3D" id="1.10.1660.10">
    <property type="match status" value="1"/>
</dbReference>
<evidence type="ECO:0000313" key="6">
    <source>
        <dbReference type="EMBL" id="SHI59824.1"/>
    </source>
</evidence>
<dbReference type="Proteomes" id="UP000184512">
    <property type="component" value="Unassembled WGS sequence"/>
</dbReference>
<organism evidence="6 7">
    <name type="scientific">Tessaracoccus bendigoensis DSM 12906</name>
    <dbReference type="NCBI Taxonomy" id="1123357"/>
    <lineage>
        <taxon>Bacteria</taxon>
        <taxon>Bacillati</taxon>
        <taxon>Actinomycetota</taxon>
        <taxon>Actinomycetes</taxon>
        <taxon>Propionibacteriales</taxon>
        <taxon>Propionibacteriaceae</taxon>
        <taxon>Tessaracoccus</taxon>
    </lineage>
</organism>
<dbReference type="GO" id="GO:0003700">
    <property type="term" value="F:DNA-binding transcription factor activity"/>
    <property type="evidence" value="ECO:0007669"/>
    <property type="project" value="InterPro"/>
</dbReference>
<gene>
    <name evidence="6" type="ORF">SAMN02745244_00686</name>
</gene>
<dbReference type="RefSeq" id="WP_425443328.1">
    <property type="nucleotide sequence ID" value="NZ_FQZG01000009.1"/>
</dbReference>
<protein>
    <submittedName>
        <fullName evidence="6">DNA-binding transcriptional regulator, MerR family</fullName>
    </submittedName>
</protein>
<dbReference type="GO" id="GO:0003677">
    <property type="term" value="F:DNA binding"/>
    <property type="evidence" value="ECO:0007669"/>
    <property type="project" value="UniProtKB-KW"/>
</dbReference>
<dbReference type="STRING" id="1123357.SAMN02745244_00686"/>
<dbReference type="InterPro" id="IPR009061">
    <property type="entry name" value="DNA-bd_dom_put_sf"/>
</dbReference>
<keyword evidence="3" id="KW-0804">Transcription</keyword>
<name>A0A1M6CGF1_9ACTN</name>
<dbReference type="PROSITE" id="PS50937">
    <property type="entry name" value="HTH_MERR_2"/>
    <property type="match status" value="1"/>
</dbReference>
<keyword evidence="2 6" id="KW-0238">DNA-binding</keyword>
<sequence>MDLKVCLKVKSVAEVTMRIGELAGKAKTRASTLRYYEERGLLQPPERTPAGYRNYGDEAVQRLEFIDRARAAGLTLAQTAEILEVRDAGGSPCGHVRDLLDRRLVEIDEQLEQLRLLRTSVADLRANAAQTPPEVCTPESICRYL</sequence>
<dbReference type="SUPFAM" id="SSF46955">
    <property type="entry name" value="Putative DNA-binding domain"/>
    <property type="match status" value="1"/>
</dbReference>
<dbReference type="PRINTS" id="PR00040">
    <property type="entry name" value="HTHMERR"/>
</dbReference>
<evidence type="ECO:0000259" key="5">
    <source>
        <dbReference type="PROSITE" id="PS50937"/>
    </source>
</evidence>
<dbReference type="PANTHER" id="PTHR30204:SF94">
    <property type="entry name" value="HEAVY METAL-DEPENDENT TRANSCRIPTIONAL REGULATOR HI_0293-RELATED"/>
    <property type="match status" value="1"/>
</dbReference>
<evidence type="ECO:0000313" key="7">
    <source>
        <dbReference type="Proteomes" id="UP000184512"/>
    </source>
</evidence>
<feature type="coiled-coil region" evidence="4">
    <location>
        <begin position="97"/>
        <end position="127"/>
    </location>
</feature>
<feature type="domain" description="HTH merR-type" evidence="5">
    <location>
        <begin position="16"/>
        <end position="85"/>
    </location>
</feature>
<accession>A0A1M6CGF1</accession>
<dbReference type="Pfam" id="PF13411">
    <property type="entry name" value="MerR_1"/>
    <property type="match status" value="1"/>
</dbReference>
<evidence type="ECO:0000256" key="3">
    <source>
        <dbReference type="ARBA" id="ARBA00023163"/>
    </source>
</evidence>
<dbReference type="PANTHER" id="PTHR30204">
    <property type="entry name" value="REDOX-CYCLING DRUG-SENSING TRANSCRIPTIONAL ACTIVATOR SOXR"/>
    <property type="match status" value="1"/>
</dbReference>
<keyword evidence="1" id="KW-0805">Transcription regulation</keyword>
<dbReference type="AlphaFoldDB" id="A0A1M6CGF1"/>
<dbReference type="InterPro" id="IPR047057">
    <property type="entry name" value="MerR_fam"/>
</dbReference>
<evidence type="ECO:0000256" key="4">
    <source>
        <dbReference type="SAM" id="Coils"/>
    </source>
</evidence>
<evidence type="ECO:0000256" key="2">
    <source>
        <dbReference type="ARBA" id="ARBA00023125"/>
    </source>
</evidence>
<keyword evidence="4" id="KW-0175">Coiled coil</keyword>
<dbReference type="CDD" id="cd04770">
    <property type="entry name" value="HTH_HMRTR"/>
    <property type="match status" value="1"/>
</dbReference>